<dbReference type="InterPro" id="IPR050248">
    <property type="entry name" value="Polysacc_deacetylase_ArnD"/>
</dbReference>
<evidence type="ECO:0000313" key="2">
    <source>
        <dbReference type="EMBL" id="MDP9762866.1"/>
    </source>
</evidence>
<dbReference type="Gene3D" id="3.20.20.370">
    <property type="entry name" value="Glycoside hydrolase/deacetylase"/>
    <property type="match status" value="1"/>
</dbReference>
<dbReference type="Proteomes" id="UP001232163">
    <property type="component" value="Unassembled WGS sequence"/>
</dbReference>
<dbReference type="CDD" id="cd10959">
    <property type="entry name" value="CE4_NodB_like_3"/>
    <property type="match status" value="1"/>
</dbReference>
<organism evidence="2 3">
    <name type="scientific">Deinococcus enclensis</name>
    <dbReference type="NCBI Taxonomy" id="1049582"/>
    <lineage>
        <taxon>Bacteria</taxon>
        <taxon>Thermotogati</taxon>
        <taxon>Deinococcota</taxon>
        <taxon>Deinococci</taxon>
        <taxon>Deinococcales</taxon>
        <taxon>Deinococcaceae</taxon>
        <taxon>Deinococcus</taxon>
    </lineage>
</organism>
<dbReference type="PANTHER" id="PTHR10587:SF137">
    <property type="entry name" value="4-DEOXY-4-FORMAMIDO-L-ARABINOSE-PHOSPHOUNDECAPRENOL DEFORMYLASE ARND-RELATED"/>
    <property type="match status" value="1"/>
</dbReference>
<dbReference type="InterPro" id="IPR002509">
    <property type="entry name" value="NODB_dom"/>
</dbReference>
<protein>
    <submittedName>
        <fullName evidence="2">Peptidoglycan/xylan/chitin deacetylase (PgdA/CDA1 family)</fullName>
    </submittedName>
</protein>
<dbReference type="SUPFAM" id="SSF88713">
    <property type="entry name" value="Glycoside hydrolase/deacetylase"/>
    <property type="match status" value="1"/>
</dbReference>
<dbReference type="RefSeq" id="WP_307463373.1">
    <property type="nucleotide sequence ID" value="NZ_JAURUR010000001.1"/>
</dbReference>
<evidence type="ECO:0000259" key="1">
    <source>
        <dbReference type="PROSITE" id="PS51677"/>
    </source>
</evidence>
<dbReference type="InterPro" id="IPR011330">
    <property type="entry name" value="Glyco_hydro/deAcase_b/a-brl"/>
</dbReference>
<name>A0ABT9M8L8_9DEIO</name>
<dbReference type="InterPro" id="IPR054467">
    <property type="entry name" value="YkoP-like_dom"/>
</dbReference>
<evidence type="ECO:0000313" key="3">
    <source>
        <dbReference type="Proteomes" id="UP001232163"/>
    </source>
</evidence>
<dbReference type="PROSITE" id="PS51677">
    <property type="entry name" value="NODB"/>
    <property type="match status" value="1"/>
</dbReference>
<comment type="caution">
    <text evidence="2">The sequence shown here is derived from an EMBL/GenBank/DDBJ whole genome shotgun (WGS) entry which is preliminary data.</text>
</comment>
<dbReference type="EMBL" id="JAURUR010000001">
    <property type="protein sequence ID" value="MDP9762866.1"/>
    <property type="molecule type" value="Genomic_DNA"/>
</dbReference>
<dbReference type="Pfam" id="PF01522">
    <property type="entry name" value="Polysacc_deac_1"/>
    <property type="match status" value="1"/>
</dbReference>
<dbReference type="Pfam" id="PF22790">
    <property type="entry name" value="YkoP"/>
    <property type="match status" value="1"/>
</dbReference>
<feature type="domain" description="NodB homology" evidence="1">
    <location>
        <begin position="43"/>
        <end position="224"/>
    </location>
</feature>
<sequence length="407" mass="43668">MTGPARRWLGALALGVLGTVLVPAALVQGLNLGLIREGRRAKREVALTFDDGPDPVTTPQVLDALKAAGGRATFFLLADRAEAHPALVGRMRAEGHEIGAHAVRHVHGWQRAPLEALRDPGEAARRIAAVAGGPVRLHRPPHGAYTLFTVLGQRRAGLQGVHWSLEGQDWQAGRTPAQVRARLERRIVPGAVVVLHDAGPGGRTTAALLTELLSNLKARGYTVKPVSDLDGATPVGRAALKRRAILALDAAYDRVERVRMVGDRADNLFRVNRVAFPHAGLAWPDGTPIPAGTPALEFHVNNPQLVDLGPRAAVRAAPADFQELARELLDRPEYREAQLVFCMSSLGPLLSLVGFTNVPLPPGTGRRLRGWANVLRRAYGSAPDAPAPVLSVLSREAFLRRYGPRAG</sequence>
<keyword evidence="3" id="KW-1185">Reference proteome</keyword>
<gene>
    <name evidence="2" type="ORF">QO006_000279</name>
</gene>
<proteinExistence type="predicted"/>
<reference evidence="2 3" key="1">
    <citation type="submission" date="2023-07" db="EMBL/GenBank/DDBJ databases">
        <title>Genomic Encyclopedia of Type Strains, Phase IV (KMG-IV): sequencing the most valuable type-strain genomes for metagenomic binning, comparative biology and taxonomic classification.</title>
        <authorList>
            <person name="Goeker M."/>
        </authorList>
    </citation>
    <scope>NUCLEOTIDE SEQUENCE [LARGE SCALE GENOMIC DNA]</scope>
    <source>
        <strain evidence="2 3">NIO-1023</strain>
    </source>
</reference>
<accession>A0ABT9M8L8</accession>
<dbReference type="PANTHER" id="PTHR10587">
    <property type="entry name" value="GLYCOSYL TRANSFERASE-RELATED"/>
    <property type="match status" value="1"/>
</dbReference>